<reference evidence="5 6" key="1">
    <citation type="submission" date="2015-09" db="EMBL/GenBank/DDBJ databases">
        <authorList>
            <consortium name="Swine Surveillance"/>
        </authorList>
    </citation>
    <scope>NUCLEOTIDE SEQUENCE [LARGE SCALE GENOMIC DNA]</scope>
    <source>
        <strain evidence="5 6">CECT 8383</strain>
    </source>
</reference>
<dbReference type="GO" id="GO:0003677">
    <property type="term" value="F:DNA binding"/>
    <property type="evidence" value="ECO:0007669"/>
    <property type="project" value="UniProtKB-KW"/>
</dbReference>
<gene>
    <name evidence="5" type="ORF">TM5383_02660</name>
</gene>
<evidence type="ECO:0000256" key="2">
    <source>
        <dbReference type="ARBA" id="ARBA00023125"/>
    </source>
</evidence>
<name>A0A0N7M288_9RHOB</name>
<evidence type="ECO:0000313" key="5">
    <source>
        <dbReference type="EMBL" id="CUH85427.1"/>
    </source>
</evidence>
<keyword evidence="6" id="KW-1185">Reference proteome</keyword>
<dbReference type="InterPro" id="IPR036388">
    <property type="entry name" value="WH-like_DNA-bd_sf"/>
</dbReference>
<dbReference type="InterPro" id="IPR036390">
    <property type="entry name" value="WH_DNA-bd_sf"/>
</dbReference>
<keyword evidence="2" id="KW-0238">DNA-binding</keyword>
<dbReference type="STRING" id="340021.TM5383_02660"/>
<keyword evidence="1" id="KW-0805">Transcription regulation</keyword>
<evidence type="ECO:0000259" key="4">
    <source>
        <dbReference type="PROSITE" id="PS51118"/>
    </source>
</evidence>
<proteinExistence type="predicted"/>
<feature type="domain" description="HTH hxlR-type" evidence="4">
    <location>
        <begin position="9"/>
        <end position="106"/>
    </location>
</feature>
<dbReference type="Pfam" id="PF01638">
    <property type="entry name" value="HxlR"/>
    <property type="match status" value="1"/>
</dbReference>
<dbReference type="Proteomes" id="UP000051681">
    <property type="component" value="Unassembled WGS sequence"/>
</dbReference>
<evidence type="ECO:0000256" key="3">
    <source>
        <dbReference type="ARBA" id="ARBA00023163"/>
    </source>
</evidence>
<evidence type="ECO:0000256" key="1">
    <source>
        <dbReference type="ARBA" id="ARBA00023015"/>
    </source>
</evidence>
<dbReference type="SUPFAM" id="SSF46785">
    <property type="entry name" value="Winged helix' DNA-binding domain"/>
    <property type="match status" value="1"/>
</dbReference>
<dbReference type="AlphaFoldDB" id="A0A0N7M288"/>
<dbReference type="Gene3D" id="1.10.10.10">
    <property type="entry name" value="Winged helix-like DNA-binding domain superfamily/Winged helix DNA-binding domain"/>
    <property type="match status" value="1"/>
</dbReference>
<dbReference type="PANTHER" id="PTHR33204">
    <property type="entry name" value="TRANSCRIPTIONAL REGULATOR, MARR FAMILY"/>
    <property type="match status" value="1"/>
</dbReference>
<evidence type="ECO:0000313" key="6">
    <source>
        <dbReference type="Proteomes" id="UP000051681"/>
    </source>
</evidence>
<dbReference type="EMBL" id="CYSF01000015">
    <property type="protein sequence ID" value="CUH85427.1"/>
    <property type="molecule type" value="Genomic_DNA"/>
</dbReference>
<dbReference type="OrthoDB" id="9782219at2"/>
<accession>A0A0N7M288</accession>
<keyword evidence="3" id="KW-0804">Transcription</keyword>
<dbReference type="PANTHER" id="PTHR33204:SF18">
    <property type="entry name" value="TRANSCRIPTIONAL REGULATORY PROTEIN"/>
    <property type="match status" value="1"/>
</dbReference>
<dbReference type="InterPro" id="IPR002577">
    <property type="entry name" value="HTH_HxlR"/>
</dbReference>
<sequence length="157" mass="17058">MAGRHTQTCALAGFLNVFGDAWSLMVVREALYGTTRFSDFQRNTGAARNLLSERLNTLVEHGILEKVNIASKGERYAYQLTTKGHSLKPLLAAVITWSNEHLYPEGSAPNRVVDSATGTDLHGFTLTPTQTQQCETIKVIAGPGASDAARKRLGKLT</sequence>
<organism evidence="5 6">
    <name type="scientific">Thalassovita mediterranea</name>
    <dbReference type="NCBI Taxonomy" id="340021"/>
    <lineage>
        <taxon>Bacteria</taxon>
        <taxon>Pseudomonadati</taxon>
        <taxon>Pseudomonadota</taxon>
        <taxon>Alphaproteobacteria</taxon>
        <taxon>Rhodobacterales</taxon>
        <taxon>Roseobacteraceae</taxon>
        <taxon>Thalassovita</taxon>
    </lineage>
</organism>
<dbReference type="PROSITE" id="PS51118">
    <property type="entry name" value="HTH_HXLR"/>
    <property type="match status" value="1"/>
</dbReference>
<dbReference type="RefSeq" id="WP_076400121.1">
    <property type="nucleotide sequence ID" value="NZ_CYSF01000015.1"/>
</dbReference>
<protein>
    <submittedName>
        <fullName evidence="5">HxlR-like helix-turn-helix</fullName>
    </submittedName>
</protein>